<dbReference type="InterPro" id="IPR032698">
    <property type="entry name" value="SirB1_N"/>
</dbReference>
<dbReference type="Pfam" id="PF13369">
    <property type="entry name" value="Transglut_core2"/>
    <property type="match status" value="1"/>
</dbReference>
<protein>
    <recommendedName>
        <fullName evidence="1">F-box domain-containing protein</fullName>
    </recommendedName>
</protein>
<dbReference type="SUPFAM" id="SSF81383">
    <property type="entry name" value="F-box domain"/>
    <property type="match status" value="1"/>
</dbReference>
<evidence type="ECO:0000313" key="3">
    <source>
        <dbReference type="Proteomes" id="UP001175000"/>
    </source>
</evidence>
<dbReference type="PANTHER" id="PTHR31350">
    <property type="entry name" value="SI:DKEY-261L7.2"/>
    <property type="match status" value="1"/>
</dbReference>
<dbReference type="SMART" id="SM00992">
    <property type="entry name" value="YccV-like"/>
    <property type="match status" value="1"/>
</dbReference>
<dbReference type="PANTHER" id="PTHR31350:SF27">
    <property type="entry name" value="HEMIMETHYLATED DNA-BINDING DOMAIN-CONTAINING PROTEIN"/>
    <property type="match status" value="1"/>
</dbReference>
<keyword evidence="3" id="KW-1185">Reference proteome</keyword>
<dbReference type="InterPro" id="IPR036047">
    <property type="entry name" value="F-box-like_dom_sf"/>
</dbReference>
<dbReference type="InterPro" id="IPR001810">
    <property type="entry name" value="F-box_dom"/>
</dbReference>
<dbReference type="Pfam" id="PF12937">
    <property type="entry name" value="F-box-like"/>
    <property type="match status" value="1"/>
</dbReference>
<dbReference type="SMART" id="SM00256">
    <property type="entry name" value="FBOX"/>
    <property type="match status" value="1"/>
</dbReference>
<dbReference type="GO" id="GO:0003677">
    <property type="term" value="F:DNA binding"/>
    <property type="evidence" value="ECO:0007669"/>
    <property type="project" value="InterPro"/>
</dbReference>
<dbReference type="Pfam" id="PF08755">
    <property type="entry name" value="YccV-like"/>
    <property type="match status" value="1"/>
</dbReference>
<proteinExistence type="predicted"/>
<dbReference type="Gene3D" id="2.30.30.390">
    <property type="entry name" value="Hemimethylated DNA-binding domain"/>
    <property type="match status" value="1"/>
</dbReference>
<dbReference type="InterPro" id="IPR036623">
    <property type="entry name" value="Hemimethylated_DNA-bd_sf"/>
</dbReference>
<dbReference type="Gene3D" id="1.20.1280.50">
    <property type="match status" value="1"/>
</dbReference>
<dbReference type="InterPro" id="IPR011722">
    <property type="entry name" value="Hemimethylated_DNA-bd_dom"/>
</dbReference>
<dbReference type="Proteomes" id="UP001175000">
    <property type="component" value="Unassembled WGS sequence"/>
</dbReference>
<dbReference type="AlphaFoldDB" id="A0AA39TXK8"/>
<comment type="caution">
    <text evidence="2">The sequence shown here is derived from an EMBL/GenBank/DDBJ whole genome shotgun (WGS) entry which is preliminary data.</text>
</comment>
<accession>A0AA39TXK8</accession>
<evidence type="ECO:0000259" key="1">
    <source>
        <dbReference type="PROSITE" id="PS50181"/>
    </source>
</evidence>
<dbReference type="SUPFAM" id="SSF141255">
    <property type="entry name" value="YccV-like"/>
    <property type="match status" value="1"/>
</dbReference>
<dbReference type="PROSITE" id="PS50181">
    <property type="entry name" value="FBOX"/>
    <property type="match status" value="1"/>
</dbReference>
<name>A0AA39TXK8_9PEZI</name>
<reference evidence="2" key="1">
    <citation type="submission" date="2023-06" db="EMBL/GenBank/DDBJ databases">
        <title>Genome-scale phylogeny and comparative genomics of the fungal order Sordariales.</title>
        <authorList>
            <consortium name="Lawrence Berkeley National Laboratory"/>
            <person name="Hensen N."/>
            <person name="Bonometti L."/>
            <person name="Westerberg I."/>
            <person name="Brannstrom I.O."/>
            <person name="Guillou S."/>
            <person name="Cros-Aarteil S."/>
            <person name="Calhoun S."/>
            <person name="Haridas S."/>
            <person name="Kuo A."/>
            <person name="Mondo S."/>
            <person name="Pangilinan J."/>
            <person name="Riley R."/>
            <person name="Labutti K."/>
            <person name="Andreopoulos B."/>
            <person name="Lipzen A."/>
            <person name="Chen C."/>
            <person name="Yanf M."/>
            <person name="Daum C."/>
            <person name="Ng V."/>
            <person name="Clum A."/>
            <person name="Steindorff A."/>
            <person name="Ohm R."/>
            <person name="Martin F."/>
            <person name="Silar P."/>
            <person name="Natvig D."/>
            <person name="Lalanne C."/>
            <person name="Gautier V."/>
            <person name="Ament-Velasquez S.L."/>
            <person name="Kruys A."/>
            <person name="Hutchinson M.I."/>
            <person name="Powell A.J."/>
            <person name="Barry K."/>
            <person name="Miller A.N."/>
            <person name="Grigoriev I.V."/>
            <person name="Debuchy R."/>
            <person name="Gladieux P."/>
            <person name="Thoren M.H."/>
            <person name="Johannesson H."/>
        </authorList>
    </citation>
    <scope>NUCLEOTIDE SEQUENCE</scope>
    <source>
        <strain evidence="2">CBS 606.72</strain>
    </source>
</reference>
<dbReference type="EMBL" id="JAULSU010000007">
    <property type="protein sequence ID" value="KAK0611153.1"/>
    <property type="molecule type" value="Genomic_DNA"/>
</dbReference>
<sequence>MASLDAFPDEIIRHILTFVSPEDTLGSIQLLSRRFHTLGNESLLWKYYCRISFVYWHPSHGFQEKLTARASSVNWKKLWLTRKMGNTHVARLLNGVLTTKVGQLKKLQQICEQGYDAKDYLLEQCHCPDSADDVLARRYYANSALDSIHRGIAVEVWSGYQGAALSARGLDRAVGAFDMFVLHDQPQDLDYICDSLNSLAGQFREEHPNLEELSTRQKALALVRWLRANNLTGMEAPDINYRNLRNCLMGHALSEEGHTSLPIVSSAIFCCVAERLGMRSACCAFPSHVHASVFAPPGMSLDGAEEEIPGSDLESMYLDPYGSDDEVTLDDLRSRLVEFGWSLGSEAFLKATPVPLIVARLAQNIKSSYSAVELMERGGDNEIEMKRLRAGDPDLNLEAAVYASMWAELLMKQTSSFHWDANLDSFLNKFALNWSEDAWIVEKYLAPLYDSFIASQPQQRLRRGWENVRAIMNMLQNLDNRQPTVNRRYTQEIHSRVLYRIGQVFRHKRYGYIGIINGWAANGATALPTPHYLTTDEAEEEADAADIGTDTPQENAQWPSKIYYTCLKPSVDRLRVDQDNMEIITNPDLIPSSLFYLAGKFFKRFDRHTCTFVSNIKEYYPDD</sequence>
<organism evidence="2 3">
    <name type="scientific">Immersiella caudata</name>
    <dbReference type="NCBI Taxonomy" id="314043"/>
    <lineage>
        <taxon>Eukaryota</taxon>
        <taxon>Fungi</taxon>
        <taxon>Dikarya</taxon>
        <taxon>Ascomycota</taxon>
        <taxon>Pezizomycotina</taxon>
        <taxon>Sordariomycetes</taxon>
        <taxon>Sordariomycetidae</taxon>
        <taxon>Sordariales</taxon>
        <taxon>Lasiosphaeriaceae</taxon>
        <taxon>Immersiella</taxon>
    </lineage>
</organism>
<feature type="domain" description="F-box" evidence="1">
    <location>
        <begin position="1"/>
        <end position="48"/>
    </location>
</feature>
<evidence type="ECO:0000313" key="2">
    <source>
        <dbReference type="EMBL" id="KAK0611153.1"/>
    </source>
</evidence>
<gene>
    <name evidence="2" type="ORF">B0T14DRAFT_441052</name>
</gene>